<reference evidence="2 3" key="1">
    <citation type="journal article" date="2016" name="Mol. Biol. Evol.">
        <title>Comparative Genomics of Early-Diverging Mushroom-Forming Fungi Provides Insights into the Origins of Lignocellulose Decay Capabilities.</title>
        <authorList>
            <person name="Nagy L.G."/>
            <person name="Riley R."/>
            <person name="Tritt A."/>
            <person name="Adam C."/>
            <person name="Daum C."/>
            <person name="Floudas D."/>
            <person name="Sun H."/>
            <person name="Yadav J.S."/>
            <person name="Pangilinan J."/>
            <person name="Larsson K.H."/>
            <person name="Matsuura K."/>
            <person name="Barry K."/>
            <person name="Labutti K."/>
            <person name="Kuo R."/>
            <person name="Ohm R.A."/>
            <person name="Bhattacharya S.S."/>
            <person name="Shirouzu T."/>
            <person name="Yoshinaga Y."/>
            <person name="Martin F.M."/>
            <person name="Grigoriev I.V."/>
            <person name="Hibbett D.S."/>
        </authorList>
    </citation>
    <scope>NUCLEOTIDE SEQUENCE [LARGE SCALE GENOMIC DNA]</scope>
    <source>
        <strain evidence="2 3">HHB9708</strain>
    </source>
</reference>
<dbReference type="Proteomes" id="UP000076722">
    <property type="component" value="Unassembled WGS sequence"/>
</dbReference>
<feature type="region of interest" description="Disordered" evidence="1">
    <location>
        <begin position="149"/>
        <end position="184"/>
    </location>
</feature>
<dbReference type="AlphaFoldDB" id="A0A164M212"/>
<organism evidence="2 3">
    <name type="scientific">Sistotremastrum niveocremeum HHB9708</name>
    <dbReference type="NCBI Taxonomy" id="1314777"/>
    <lineage>
        <taxon>Eukaryota</taxon>
        <taxon>Fungi</taxon>
        <taxon>Dikarya</taxon>
        <taxon>Basidiomycota</taxon>
        <taxon>Agaricomycotina</taxon>
        <taxon>Agaricomycetes</taxon>
        <taxon>Sistotremastrales</taxon>
        <taxon>Sistotremastraceae</taxon>
        <taxon>Sertulicium</taxon>
        <taxon>Sertulicium niveocremeum</taxon>
    </lineage>
</organism>
<dbReference type="STRING" id="1314777.A0A164M212"/>
<gene>
    <name evidence="2" type="ORF">SISNIDRAFT_492122</name>
</gene>
<name>A0A164M212_9AGAM</name>
<protein>
    <submittedName>
        <fullName evidence="2">Uncharacterized protein</fullName>
    </submittedName>
</protein>
<sequence length="255" mass="29127">ELDAFILVHNHTKRRADKHVTRSRDEPEFIFSRPQDYDVPNWHVPIAPEDLVDAREHYAPPDHQIFDLIQPEFHALLDECYEELQRPEINIRTCWHVYADMEKALLARAEGDATVWLARLEIRLSNWFAELDEEAQLDLMDAEEIRGDHIQQPRVTLDSAHHPRRSESDDSYRPSTTDESDESTALVLAQPNIGVRFSAISEADSLAGLRSGYNPSSSVNIQRDDTSWEPSSSGDDSASYIASHIAPAFRNLRLT</sequence>
<evidence type="ECO:0000313" key="3">
    <source>
        <dbReference type="Proteomes" id="UP000076722"/>
    </source>
</evidence>
<feature type="region of interest" description="Disordered" evidence="1">
    <location>
        <begin position="211"/>
        <end position="237"/>
    </location>
</feature>
<evidence type="ECO:0000256" key="1">
    <source>
        <dbReference type="SAM" id="MobiDB-lite"/>
    </source>
</evidence>
<keyword evidence="3" id="KW-1185">Reference proteome</keyword>
<evidence type="ECO:0000313" key="2">
    <source>
        <dbReference type="EMBL" id="KZS86276.1"/>
    </source>
</evidence>
<feature type="compositionally biased region" description="Basic and acidic residues" evidence="1">
    <location>
        <begin position="159"/>
        <end position="172"/>
    </location>
</feature>
<dbReference type="OrthoDB" id="5946233at2759"/>
<dbReference type="EMBL" id="KV419611">
    <property type="protein sequence ID" value="KZS86276.1"/>
    <property type="molecule type" value="Genomic_DNA"/>
</dbReference>
<proteinExistence type="predicted"/>
<accession>A0A164M212</accession>
<feature type="non-terminal residue" evidence="2">
    <location>
        <position position="1"/>
    </location>
</feature>